<gene>
    <name evidence="1" type="ORF">F5144DRAFT_591118</name>
</gene>
<comment type="caution">
    <text evidence="1">The sequence shown here is derived from an EMBL/GenBank/DDBJ whole genome shotgun (WGS) entry which is preliminary data.</text>
</comment>
<dbReference type="EMBL" id="JAGIZQ010000003">
    <property type="protein sequence ID" value="KAH6635772.1"/>
    <property type="molecule type" value="Genomic_DNA"/>
</dbReference>
<name>A0ACB7PA32_9PEZI</name>
<dbReference type="Proteomes" id="UP000724584">
    <property type="component" value="Unassembled WGS sequence"/>
</dbReference>
<sequence>MICRACLRARSTRALLPSEALRGPRAGVMRATQRLSLSTAASSLQPVTVTSRISRAQLPQQLTRCQPFSTSTAAQPQEHAAASTSTPEKPTYLSEGESQIWDILLAEFTPTELVVQDISGGCGSMYGIEVCSEKFRGLNMLKQQRLVNAALGDLLKEWHGVQLKTRVPLSTCGRGLIACAAAHAMLTWPAGLASKEVPRKMPAVSGLEKPFVAITPGTFDLIRAIRSARGTAQHGKSFPKPREGQGFRSGLSTNNHQFNAREAGFGVIDQLEDDDELHLQPRPSKLSTVVTVTAAIITMTPRKGSAASSSPTGWSHTPSTATLLWMGVSLPLVAWDTAYMLLRPHTMPGGSLHEPLWVPYALYGEVDHMYGAKQWDARNPFAATQSLLNLAESLLYLAYLGLWYAYGAAPAPGARRAVGGRVGALAVLLGFSAAVMTVSKTVLYWLLEYCSGFDNIGQNDAWTLLFLWIIPNGAWIVAPLVFMVFGMGEEIITGLTQGTSLAKKQN</sequence>
<accession>A0ACB7PA32</accession>
<evidence type="ECO:0000313" key="2">
    <source>
        <dbReference type="Proteomes" id="UP000724584"/>
    </source>
</evidence>
<keyword evidence="2" id="KW-1185">Reference proteome</keyword>
<protein>
    <submittedName>
        <fullName evidence="1">Uncharacterized protein</fullName>
    </submittedName>
</protein>
<organism evidence="1 2">
    <name type="scientific">Chaetomium tenue</name>
    <dbReference type="NCBI Taxonomy" id="1854479"/>
    <lineage>
        <taxon>Eukaryota</taxon>
        <taxon>Fungi</taxon>
        <taxon>Dikarya</taxon>
        <taxon>Ascomycota</taxon>
        <taxon>Pezizomycotina</taxon>
        <taxon>Sordariomycetes</taxon>
        <taxon>Sordariomycetidae</taxon>
        <taxon>Sordariales</taxon>
        <taxon>Chaetomiaceae</taxon>
        <taxon>Chaetomium</taxon>
    </lineage>
</organism>
<proteinExistence type="predicted"/>
<reference evidence="1 2" key="1">
    <citation type="journal article" date="2021" name="Nat. Commun.">
        <title>Genetic determinants of endophytism in the Arabidopsis root mycobiome.</title>
        <authorList>
            <person name="Mesny F."/>
            <person name="Miyauchi S."/>
            <person name="Thiergart T."/>
            <person name="Pickel B."/>
            <person name="Atanasova L."/>
            <person name="Karlsson M."/>
            <person name="Huettel B."/>
            <person name="Barry K.W."/>
            <person name="Haridas S."/>
            <person name="Chen C."/>
            <person name="Bauer D."/>
            <person name="Andreopoulos W."/>
            <person name="Pangilinan J."/>
            <person name="LaButti K."/>
            <person name="Riley R."/>
            <person name="Lipzen A."/>
            <person name="Clum A."/>
            <person name="Drula E."/>
            <person name="Henrissat B."/>
            <person name="Kohler A."/>
            <person name="Grigoriev I.V."/>
            <person name="Martin F.M."/>
            <person name="Hacquard S."/>
        </authorList>
    </citation>
    <scope>NUCLEOTIDE SEQUENCE [LARGE SCALE GENOMIC DNA]</scope>
    <source>
        <strain evidence="1 2">MPI-SDFR-AT-0079</strain>
    </source>
</reference>
<evidence type="ECO:0000313" key="1">
    <source>
        <dbReference type="EMBL" id="KAH6635772.1"/>
    </source>
</evidence>